<name>A0A168A4Q0_9HYPO</name>
<feature type="region of interest" description="Disordered" evidence="1">
    <location>
        <begin position="57"/>
        <end position="126"/>
    </location>
</feature>
<sequence>MPGSTSDNPWAALGPVEWDALDHDRLVPFLADTFASAQTLLASIPGAADVVRAAAPATAGGRARSRTDGAVTYNVQGDGVNNRDNTGDYGDYDDDPGNDSEPTKGVARQQPPTQAQAWKEMRVGGGSSVNPHGIAVYKMRDGRDGYRGSSWFARRSVHHVEAARGRRGPGAVAGVSFDAFRRSLQKEFAISAEPTNEDGIVGTKEEDDGTTTEETKKVRTMEAKKRLEHVVVGRDGPSNGNIKDPVGQIDVYLLEAVFPKPTAPRDFVTMLLTSSSSHASSSSSPAPSATTAAPSAPRQFMLVSRPCRHPACPPRPGFVRAEYESVEMIREIPLIQPAEAAKTNTTNDGRDGRGAMAVEWLMITRNDPGGNVPRFLVDRSTPSSIISDANKFLEWVATREAADVVNKRQSGEREEAGSRANTDTKSAADVHMVDGEGQNVQAEGSQVGDVDDTGAGGPTSSTKLYNLLAGVLGAAGTAVASSLPSLPNPFEGAIEVLRADGDHKGAVDNGSEKSAESDDGMDSDAYDSQTDRDADADGDGDNSSVSEVDSVSPVSVEAGPESGESKEVSSLSITSSAAGNSKRGAASKTAGEDPFDAKMSAATSKAGQAALKRHEKELRKLQERLRKAEGRLLKAKNVNKVDLDDTGSGGGRGGETTIKDDAASSASSESAASDASVASAASSAAAASSSDSSVDALHADIRKLRTKHEEAVARQQARYRKEVQALERKHQQQADKAAARARKQRARAAKADAVQQLARVQAERDVARKEAELRTEQVRQLQAQNTALVARLGRLTKQAHGNGLGSENDDSLKGLF</sequence>
<feature type="compositionally biased region" description="Low complexity" evidence="1">
    <location>
        <begin position="663"/>
        <end position="695"/>
    </location>
</feature>
<proteinExistence type="predicted"/>
<feature type="region of interest" description="Disordered" evidence="1">
    <location>
        <begin position="797"/>
        <end position="816"/>
    </location>
</feature>
<feature type="compositionally biased region" description="Polar residues" evidence="1">
    <location>
        <begin position="568"/>
        <end position="579"/>
    </location>
</feature>
<feature type="compositionally biased region" description="Basic and acidic residues" evidence="1">
    <location>
        <begin position="404"/>
        <end position="417"/>
    </location>
</feature>
<dbReference type="AlphaFoldDB" id="A0A168A4Q0"/>
<feature type="region of interest" description="Disordered" evidence="1">
    <location>
        <begin position="439"/>
        <end position="458"/>
    </location>
</feature>
<accession>A0A168A4Q0</accession>
<feature type="region of interest" description="Disordered" evidence="1">
    <location>
        <begin position="276"/>
        <end position="296"/>
    </location>
</feature>
<reference evidence="3 4" key="1">
    <citation type="journal article" date="2016" name="Genome Biol. Evol.">
        <title>Divergent and convergent evolution of fungal pathogenicity.</title>
        <authorList>
            <person name="Shang Y."/>
            <person name="Xiao G."/>
            <person name="Zheng P."/>
            <person name="Cen K."/>
            <person name="Zhan S."/>
            <person name="Wang C."/>
        </authorList>
    </citation>
    <scope>NUCLEOTIDE SEQUENCE [LARGE SCALE GENOMIC DNA]</scope>
    <source>
        <strain evidence="3 4">RCEF 264</strain>
    </source>
</reference>
<protein>
    <submittedName>
        <fullName evidence="3">START-like domain protein</fullName>
    </submittedName>
</protein>
<feature type="region of interest" description="Disordered" evidence="1">
    <location>
        <begin position="404"/>
        <end position="427"/>
    </location>
</feature>
<feature type="region of interest" description="Disordered" evidence="1">
    <location>
        <begin position="502"/>
        <end position="695"/>
    </location>
</feature>
<dbReference type="Proteomes" id="UP000076874">
    <property type="component" value="Unassembled WGS sequence"/>
</dbReference>
<organism evidence="3 4">
    <name type="scientific">Niveomyces insectorum RCEF 264</name>
    <dbReference type="NCBI Taxonomy" id="1081102"/>
    <lineage>
        <taxon>Eukaryota</taxon>
        <taxon>Fungi</taxon>
        <taxon>Dikarya</taxon>
        <taxon>Ascomycota</taxon>
        <taxon>Pezizomycotina</taxon>
        <taxon>Sordariomycetes</taxon>
        <taxon>Hypocreomycetidae</taxon>
        <taxon>Hypocreales</taxon>
        <taxon>Cordycipitaceae</taxon>
        <taxon>Niveomyces</taxon>
    </lineage>
</organism>
<comment type="caution">
    <text evidence="3">The sequence shown here is derived from an EMBL/GenBank/DDBJ whole genome shotgun (WGS) entry which is preliminary data.</text>
</comment>
<dbReference type="OrthoDB" id="5403181at2759"/>
<evidence type="ECO:0000256" key="1">
    <source>
        <dbReference type="SAM" id="MobiDB-lite"/>
    </source>
</evidence>
<evidence type="ECO:0000313" key="4">
    <source>
        <dbReference type="Proteomes" id="UP000076874"/>
    </source>
</evidence>
<feature type="compositionally biased region" description="Basic and acidic residues" evidence="1">
    <location>
        <begin position="502"/>
        <end position="516"/>
    </location>
</feature>
<dbReference type="Gene3D" id="3.30.530.20">
    <property type="match status" value="1"/>
</dbReference>
<feature type="domain" description="DUF3074" evidence="2">
    <location>
        <begin position="151"/>
        <end position="396"/>
    </location>
</feature>
<dbReference type="SUPFAM" id="SSF55961">
    <property type="entry name" value="Bet v1-like"/>
    <property type="match status" value="1"/>
</dbReference>
<feature type="compositionally biased region" description="Low complexity" evidence="1">
    <location>
        <begin position="541"/>
        <end position="556"/>
    </location>
</feature>
<feature type="compositionally biased region" description="Basic residues" evidence="1">
    <location>
        <begin position="739"/>
        <end position="748"/>
    </location>
</feature>
<evidence type="ECO:0000313" key="3">
    <source>
        <dbReference type="EMBL" id="OAA68245.1"/>
    </source>
</evidence>
<evidence type="ECO:0000259" key="2">
    <source>
        <dbReference type="Pfam" id="PF11274"/>
    </source>
</evidence>
<dbReference type="InterPro" id="IPR023393">
    <property type="entry name" value="START-like_dom_sf"/>
</dbReference>
<keyword evidence="4" id="KW-1185">Reference proteome</keyword>
<dbReference type="STRING" id="1081102.A0A168A4Q0"/>
<dbReference type="EMBL" id="AZHD01000001">
    <property type="protein sequence ID" value="OAA68245.1"/>
    <property type="molecule type" value="Genomic_DNA"/>
</dbReference>
<dbReference type="Pfam" id="PF11274">
    <property type="entry name" value="DUF3074"/>
    <property type="match status" value="1"/>
</dbReference>
<gene>
    <name evidence="3" type="ORF">SPI_00440</name>
</gene>
<dbReference type="InterPro" id="IPR024500">
    <property type="entry name" value="DUF3074"/>
</dbReference>
<dbReference type="PANTHER" id="PTHR40370">
    <property type="entry name" value="EXPRESSED PROTEIN"/>
    <property type="match status" value="1"/>
</dbReference>
<feature type="compositionally biased region" description="Basic and acidic residues" evidence="1">
    <location>
        <begin position="612"/>
        <end position="632"/>
    </location>
</feature>
<feature type="region of interest" description="Disordered" evidence="1">
    <location>
        <begin position="725"/>
        <end position="750"/>
    </location>
</feature>
<dbReference type="PANTHER" id="PTHR40370:SF1">
    <property type="entry name" value="DUF3074 DOMAIN-CONTAINING PROTEIN"/>
    <property type="match status" value="1"/>
</dbReference>